<organism evidence="1 2">
    <name type="scientific">Candidatus Anaerotruncus excrementipullorum</name>
    <dbReference type="NCBI Taxonomy" id="2838465"/>
    <lineage>
        <taxon>Bacteria</taxon>
        <taxon>Bacillati</taxon>
        <taxon>Bacillota</taxon>
        <taxon>Clostridia</taxon>
        <taxon>Eubacteriales</taxon>
        <taxon>Oscillospiraceae</taxon>
        <taxon>Anaerotruncus</taxon>
    </lineage>
</organism>
<dbReference type="EMBL" id="DXES01000187">
    <property type="protein sequence ID" value="HIX66352.1"/>
    <property type="molecule type" value="Genomic_DNA"/>
</dbReference>
<reference evidence="1" key="2">
    <citation type="submission" date="2021-04" db="EMBL/GenBank/DDBJ databases">
        <authorList>
            <person name="Gilroy R."/>
        </authorList>
    </citation>
    <scope>NUCLEOTIDE SEQUENCE</scope>
    <source>
        <strain evidence="1">CHK188-5543</strain>
    </source>
</reference>
<reference evidence="1" key="1">
    <citation type="journal article" date="2021" name="PeerJ">
        <title>Extensive microbial diversity within the chicken gut microbiome revealed by metagenomics and culture.</title>
        <authorList>
            <person name="Gilroy R."/>
            <person name="Ravi A."/>
            <person name="Getino M."/>
            <person name="Pursley I."/>
            <person name="Horton D.L."/>
            <person name="Alikhan N.F."/>
            <person name="Baker D."/>
            <person name="Gharbi K."/>
            <person name="Hall N."/>
            <person name="Watson M."/>
            <person name="Adriaenssens E.M."/>
            <person name="Foster-Nyarko E."/>
            <person name="Jarju S."/>
            <person name="Secka A."/>
            <person name="Antonio M."/>
            <person name="Oren A."/>
            <person name="Chaudhuri R.R."/>
            <person name="La Ragione R."/>
            <person name="Hildebrand F."/>
            <person name="Pallen M.J."/>
        </authorList>
    </citation>
    <scope>NUCLEOTIDE SEQUENCE</scope>
    <source>
        <strain evidence="1">CHK188-5543</strain>
    </source>
</reference>
<comment type="caution">
    <text evidence="1">The sequence shown here is derived from an EMBL/GenBank/DDBJ whole genome shotgun (WGS) entry which is preliminary data.</text>
</comment>
<gene>
    <name evidence="1" type="ORF">H9736_08905</name>
</gene>
<evidence type="ECO:0000313" key="1">
    <source>
        <dbReference type="EMBL" id="HIX66352.1"/>
    </source>
</evidence>
<evidence type="ECO:0000313" key="2">
    <source>
        <dbReference type="Proteomes" id="UP000886800"/>
    </source>
</evidence>
<sequence>MHCDDSDMKIAPDRPSELFDLSEGAASAFVREKNNGNMEKARQLGQSLARELGRRQGGLPYFGVGVFDDAQSLGQRRLLYAYIVSRVIEDTAPNSIVAQSALSAFYEQIQRETPEYYAAVTDSAALSLYILAGRSEPDDYNALGGAFARLCGREGDPVFQRYGRELALYFAVKCTQAVLRTQMVR</sequence>
<protein>
    <submittedName>
        <fullName evidence="1">Uncharacterized protein</fullName>
    </submittedName>
</protein>
<proteinExistence type="predicted"/>
<name>A0A9D1WT09_9FIRM</name>
<accession>A0A9D1WT09</accession>
<dbReference type="Proteomes" id="UP000886800">
    <property type="component" value="Unassembled WGS sequence"/>
</dbReference>
<dbReference type="AlphaFoldDB" id="A0A9D1WT09"/>